<evidence type="ECO:0000256" key="3">
    <source>
        <dbReference type="ARBA" id="ARBA00023002"/>
    </source>
</evidence>
<evidence type="ECO:0000256" key="5">
    <source>
        <dbReference type="SAM" id="MobiDB-lite"/>
    </source>
</evidence>
<dbReference type="PANTHER" id="PTHR10173">
    <property type="entry name" value="METHIONINE SULFOXIDE REDUCTASE"/>
    <property type="match status" value="1"/>
</dbReference>
<dbReference type="GO" id="GO:0030091">
    <property type="term" value="P:protein repair"/>
    <property type="evidence" value="ECO:0007669"/>
    <property type="project" value="InterPro"/>
</dbReference>
<dbReference type="Gene3D" id="2.170.150.20">
    <property type="entry name" value="Peptide methionine sulfoxide reductase"/>
    <property type="match status" value="1"/>
</dbReference>
<dbReference type="GO" id="GO:0006979">
    <property type="term" value="P:response to oxidative stress"/>
    <property type="evidence" value="ECO:0007669"/>
    <property type="project" value="InterPro"/>
</dbReference>
<protein>
    <recommendedName>
        <fullName evidence="2">peptide-methionine (R)-S-oxide reductase</fullName>
        <ecNumber evidence="2">1.8.4.12</ecNumber>
    </recommendedName>
</protein>
<dbReference type="Pfam" id="PF01641">
    <property type="entry name" value="SelR"/>
    <property type="match status" value="1"/>
</dbReference>
<comment type="similarity">
    <text evidence="1">Belongs to the MsrB Met sulfoxide reductase family.</text>
</comment>
<name>L8GS23_ACACF</name>
<comment type="catalytic activity">
    <reaction evidence="4">
        <text>L-methionyl-[protein] + [thioredoxin]-disulfide + H2O = L-methionyl-(R)-S-oxide-[protein] + [thioredoxin]-dithiol</text>
        <dbReference type="Rhea" id="RHEA:24164"/>
        <dbReference type="Rhea" id="RHEA-COMP:10698"/>
        <dbReference type="Rhea" id="RHEA-COMP:10700"/>
        <dbReference type="Rhea" id="RHEA-COMP:12313"/>
        <dbReference type="Rhea" id="RHEA-COMP:12314"/>
        <dbReference type="ChEBI" id="CHEBI:15377"/>
        <dbReference type="ChEBI" id="CHEBI:16044"/>
        <dbReference type="ChEBI" id="CHEBI:29950"/>
        <dbReference type="ChEBI" id="CHEBI:45764"/>
        <dbReference type="ChEBI" id="CHEBI:50058"/>
        <dbReference type="EC" id="1.8.4.12"/>
    </reaction>
</comment>
<keyword evidence="3" id="KW-0560">Oxidoreductase</keyword>
<evidence type="ECO:0000256" key="2">
    <source>
        <dbReference type="ARBA" id="ARBA00012499"/>
    </source>
</evidence>
<evidence type="ECO:0000313" key="7">
    <source>
        <dbReference type="EMBL" id="ELR14936.1"/>
    </source>
</evidence>
<gene>
    <name evidence="7" type="ORF">ACA1_051690</name>
</gene>
<accession>L8GS23</accession>
<dbReference type="KEGG" id="acan:ACA1_051690"/>
<feature type="region of interest" description="Disordered" evidence="5">
    <location>
        <begin position="133"/>
        <end position="201"/>
    </location>
</feature>
<dbReference type="PANTHER" id="PTHR10173:SF52">
    <property type="entry name" value="METHIONINE-R-SULFOXIDE REDUCTASE B1"/>
    <property type="match status" value="1"/>
</dbReference>
<reference evidence="7 8" key="1">
    <citation type="journal article" date="2013" name="Genome Biol.">
        <title>Genome of Acanthamoeba castellanii highlights extensive lateral gene transfer and early evolution of tyrosine kinase signaling.</title>
        <authorList>
            <person name="Clarke M."/>
            <person name="Lohan A.J."/>
            <person name="Liu B."/>
            <person name="Lagkouvardos I."/>
            <person name="Roy S."/>
            <person name="Zafar N."/>
            <person name="Bertelli C."/>
            <person name="Schilde C."/>
            <person name="Kianianmomeni A."/>
            <person name="Burglin T.R."/>
            <person name="Frech C."/>
            <person name="Turcotte B."/>
            <person name="Kopec K.O."/>
            <person name="Synnott J.M."/>
            <person name="Choo C."/>
            <person name="Paponov I."/>
            <person name="Finkler A."/>
            <person name="Soon Heng Tan C."/>
            <person name="Hutchins A.P."/>
            <person name="Weinmeier T."/>
            <person name="Rattei T."/>
            <person name="Chu J.S."/>
            <person name="Gimenez G."/>
            <person name="Irimia M."/>
            <person name="Rigden D.J."/>
            <person name="Fitzpatrick D.A."/>
            <person name="Lorenzo-Morales J."/>
            <person name="Bateman A."/>
            <person name="Chiu C.H."/>
            <person name="Tang P."/>
            <person name="Hegemann P."/>
            <person name="Fromm H."/>
            <person name="Raoult D."/>
            <person name="Greub G."/>
            <person name="Miranda-Saavedra D."/>
            <person name="Chen N."/>
            <person name="Nash P."/>
            <person name="Ginger M.L."/>
            <person name="Horn M."/>
            <person name="Schaap P."/>
            <person name="Caler L."/>
            <person name="Loftus B."/>
        </authorList>
    </citation>
    <scope>NUCLEOTIDE SEQUENCE [LARGE SCALE GENOMIC DNA]</scope>
    <source>
        <strain evidence="7 8">Neff</strain>
    </source>
</reference>
<dbReference type="EC" id="1.8.4.12" evidence="2"/>
<dbReference type="SUPFAM" id="SSF51316">
    <property type="entry name" value="Mss4-like"/>
    <property type="match status" value="1"/>
</dbReference>
<keyword evidence="8" id="KW-1185">Reference proteome</keyword>
<dbReference type="OrthoDB" id="44061at2759"/>
<dbReference type="Proteomes" id="UP000011083">
    <property type="component" value="Unassembled WGS sequence"/>
</dbReference>
<dbReference type="GeneID" id="14915530"/>
<dbReference type="AlphaFoldDB" id="L8GS23"/>
<feature type="domain" description="MsrB" evidence="6">
    <location>
        <begin position="18"/>
        <end position="131"/>
    </location>
</feature>
<dbReference type="RefSeq" id="XP_004336949.1">
    <property type="nucleotide sequence ID" value="XM_004336901.1"/>
</dbReference>
<dbReference type="InterPro" id="IPR002579">
    <property type="entry name" value="Met_Sox_Rdtase_MsrB_dom"/>
</dbReference>
<feature type="compositionally biased region" description="Acidic residues" evidence="5">
    <location>
        <begin position="141"/>
        <end position="152"/>
    </location>
</feature>
<organism evidence="7 8">
    <name type="scientific">Acanthamoeba castellanii (strain ATCC 30010 / Neff)</name>
    <dbReference type="NCBI Taxonomy" id="1257118"/>
    <lineage>
        <taxon>Eukaryota</taxon>
        <taxon>Amoebozoa</taxon>
        <taxon>Discosea</taxon>
        <taxon>Longamoebia</taxon>
        <taxon>Centramoebida</taxon>
        <taxon>Acanthamoebidae</taxon>
        <taxon>Acanthamoeba</taxon>
    </lineage>
</organism>
<dbReference type="GO" id="GO:0033743">
    <property type="term" value="F:peptide-methionine (R)-S-oxide reductase activity"/>
    <property type="evidence" value="ECO:0007669"/>
    <property type="project" value="UniProtKB-EC"/>
</dbReference>
<evidence type="ECO:0000259" key="6">
    <source>
        <dbReference type="PROSITE" id="PS51790"/>
    </source>
</evidence>
<dbReference type="InterPro" id="IPR028427">
    <property type="entry name" value="Met_Sox_Rdtase_MsrB"/>
</dbReference>
<proteinExistence type="inferred from homology"/>
<dbReference type="GO" id="GO:0005737">
    <property type="term" value="C:cytoplasm"/>
    <property type="evidence" value="ECO:0007669"/>
    <property type="project" value="TreeGrafter"/>
</dbReference>
<dbReference type="VEuPathDB" id="AmoebaDB:ACA1_051690"/>
<dbReference type="STRING" id="1257118.L8GS23"/>
<dbReference type="PROSITE" id="PS51790">
    <property type="entry name" value="MSRB"/>
    <property type="match status" value="1"/>
</dbReference>
<evidence type="ECO:0000256" key="1">
    <source>
        <dbReference type="ARBA" id="ARBA00007174"/>
    </source>
</evidence>
<sequence length="239" mass="26658">MSGTVQISQTTERTLPNSDYPVMEVDLMARRSGEKYKEHFDEGFYCCAHCGARLFSSTEKFQASGRYPAFRKPIARSFLRFHEDFSYGTLRKTASCANCDLYLGMVLETVVDEQPTKYYGILSITVEFEPRANAGDAPDHIEEEESEEEEVVEPPRIVVAPKKTEPVQPAAEPVRAAPAQPKVVDDEEEKPTVQTPTKITPTGEVSIGATLVKYAHIALFVAPLVAGFYQKYRNQSHAS</sequence>
<dbReference type="InterPro" id="IPR011057">
    <property type="entry name" value="Mss4-like_sf"/>
</dbReference>
<dbReference type="EMBL" id="KB008040">
    <property type="protein sequence ID" value="ELR14936.1"/>
    <property type="molecule type" value="Genomic_DNA"/>
</dbReference>
<evidence type="ECO:0000256" key="4">
    <source>
        <dbReference type="ARBA" id="ARBA00048488"/>
    </source>
</evidence>
<evidence type="ECO:0000313" key="8">
    <source>
        <dbReference type="Proteomes" id="UP000011083"/>
    </source>
</evidence>